<dbReference type="Proteomes" id="UP000198850">
    <property type="component" value="Unassembled WGS sequence"/>
</dbReference>
<keyword evidence="1" id="KW-0328">Glycosyltransferase</keyword>
<evidence type="ECO:0000256" key="1">
    <source>
        <dbReference type="ARBA" id="ARBA00022676"/>
    </source>
</evidence>
<protein>
    <submittedName>
        <fullName evidence="3">UDP-glucoronosyl and UDP-glucosyl transferase</fullName>
    </submittedName>
</protein>
<organism evidence="3 4">
    <name type="scientific">Pedobacter hartonius</name>
    <dbReference type="NCBI Taxonomy" id="425514"/>
    <lineage>
        <taxon>Bacteria</taxon>
        <taxon>Pseudomonadati</taxon>
        <taxon>Bacteroidota</taxon>
        <taxon>Sphingobacteriia</taxon>
        <taxon>Sphingobacteriales</taxon>
        <taxon>Sphingobacteriaceae</taxon>
        <taxon>Pedobacter</taxon>
    </lineage>
</organism>
<name>A0A1H4G4L5_9SPHI</name>
<dbReference type="SUPFAM" id="SSF53756">
    <property type="entry name" value="UDP-Glycosyltransferase/glycogen phosphorylase"/>
    <property type="match status" value="1"/>
</dbReference>
<evidence type="ECO:0000313" key="4">
    <source>
        <dbReference type="Proteomes" id="UP000198850"/>
    </source>
</evidence>
<reference evidence="3 4" key="1">
    <citation type="submission" date="2016-10" db="EMBL/GenBank/DDBJ databases">
        <authorList>
            <person name="de Groot N.N."/>
        </authorList>
    </citation>
    <scope>NUCLEOTIDE SEQUENCE [LARGE SCALE GENOMIC DNA]</scope>
    <source>
        <strain evidence="3 4">DSM 19033</strain>
    </source>
</reference>
<dbReference type="InterPro" id="IPR002213">
    <property type="entry name" value="UDP_glucos_trans"/>
</dbReference>
<dbReference type="EMBL" id="FNRA01000009">
    <property type="protein sequence ID" value="SEB04566.1"/>
    <property type="molecule type" value="Genomic_DNA"/>
</dbReference>
<gene>
    <name evidence="3" type="ORF">SAMN05443550_10935</name>
</gene>
<keyword evidence="2 3" id="KW-0808">Transferase</keyword>
<evidence type="ECO:0000313" key="3">
    <source>
        <dbReference type="EMBL" id="SEB04566.1"/>
    </source>
</evidence>
<dbReference type="Gene3D" id="3.40.50.2000">
    <property type="entry name" value="Glycogen Phosphorylase B"/>
    <property type="match status" value="2"/>
</dbReference>
<dbReference type="GO" id="GO:0008194">
    <property type="term" value="F:UDP-glycosyltransferase activity"/>
    <property type="evidence" value="ECO:0007669"/>
    <property type="project" value="InterPro"/>
</dbReference>
<dbReference type="AlphaFoldDB" id="A0A1H4G4L5"/>
<dbReference type="STRING" id="425514.SAMN05443550_10935"/>
<evidence type="ECO:0000256" key="2">
    <source>
        <dbReference type="ARBA" id="ARBA00022679"/>
    </source>
</evidence>
<accession>A0A1H4G4L5</accession>
<proteinExistence type="predicted"/>
<dbReference type="InterPro" id="IPR050271">
    <property type="entry name" value="UDP-glycosyltransferase"/>
</dbReference>
<dbReference type="Pfam" id="PF00201">
    <property type="entry name" value="UDPGT"/>
    <property type="match status" value="1"/>
</dbReference>
<keyword evidence="4" id="KW-1185">Reference proteome</keyword>
<dbReference type="PANTHER" id="PTHR48043">
    <property type="entry name" value="EG:EG0003.4 PROTEIN-RELATED"/>
    <property type="match status" value="1"/>
</dbReference>
<dbReference type="PANTHER" id="PTHR48043:SF145">
    <property type="entry name" value="FI06409P-RELATED"/>
    <property type="match status" value="1"/>
</dbReference>
<sequence length="259" mass="28780">MIDLAKNVLFKNSIDKYSSMLDEYGIPHKKSVIFDLLIKQADLFLQIGAPGFEYKRSDRSANVRFIGALLPANAKGSGKAWFDERLNRYKKVILVTQGTVEPDMNKLIIPTLEAFKGTDVLVIAATGGHDTSTLKERFPDENLIIEDYLSFDAVMPFVQVYVTNGGYGGVMLAIKHKLPVVAAGIHEGKSEICVRIGYFNYGINLNTQLPESQHIKAAVQEVLKNSLYRNNVSRLAAELNNYDSNSLCAEYIQELTAAI</sequence>